<proteinExistence type="predicted"/>
<protein>
    <submittedName>
        <fullName evidence="1">Uncharacterized protein</fullName>
    </submittedName>
</protein>
<dbReference type="EMBL" id="GISG01092816">
    <property type="protein sequence ID" value="MBA4634887.1"/>
    <property type="molecule type" value="Transcribed_RNA"/>
</dbReference>
<organism evidence="1">
    <name type="scientific">Opuntia streptacantha</name>
    <name type="common">Prickly pear cactus</name>
    <name type="synonym">Opuntia cardona</name>
    <dbReference type="NCBI Taxonomy" id="393608"/>
    <lineage>
        <taxon>Eukaryota</taxon>
        <taxon>Viridiplantae</taxon>
        <taxon>Streptophyta</taxon>
        <taxon>Embryophyta</taxon>
        <taxon>Tracheophyta</taxon>
        <taxon>Spermatophyta</taxon>
        <taxon>Magnoliopsida</taxon>
        <taxon>eudicotyledons</taxon>
        <taxon>Gunneridae</taxon>
        <taxon>Pentapetalae</taxon>
        <taxon>Caryophyllales</taxon>
        <taxon>Cactineae</taxon>
        <taxon>Cactaceae</taxon>
        <taxon>Opuntioideae</taxon>
        <taxon>Opuntia</taxon>
    </lineage>
</organism>
<reference evidence="1" key="2">
    <citation type="submission" date="2020-07" db="EMBL/GenBank/DDBJ databases">
        <authorList>
            <person name="Vera ALvarez R."/>
            <person name="Arias-Moreno D.M."/>
            <person name="Jimenez-Jacinto V."/>
            <person name="Jimenez-Bremont J.F."/>
            <person name="Swaminathan K."/>
            <person name="Moose S.P."/>
            <person name="Guerrero-Gonzalez M.L."/>
            <person name="Marino-Ramirez L."/>
            <person name="Landsman D."/>
            <person name="Rodriguez-Kessler M."/>
            <person name="Delgado-Sanchez P."/>
        </authorList>
    </citation>
    <scope>NUCLEOTIDE SEQUENCE</scope>
    <source>
        <tissue evidence="1">Cladode</tissue>
    </source>
</reference>
<sequence length="173" mass="19587">MRSFAMAVTGNGRVHIEPTDPLFLHPSDHPGQALVTDVFTGEDSVRGNILMMTPLPSLSQIYSLLVQEERQRQVRQGSQFQMESASFNVTANSSLDSKTHSGKKVEGRKSQLFCEQFPLPSFRLKMKMRLWRSCTGGFLFFVFHTSSQRSNTPPHPTNPKAWNENFIATKIKK</sequence>
<accession>A0A7C9D7K9</accession>
<dbReference type="PANTHER" id="PTHR34222:SF79">
    <property type="entry name" value="RETROVIRUS-RELATED POL POLYPROTEIN FROM TRANSPOSON TNT 1-94"/>
    <property type="match status" value="1"/>
</dbReference>
<reference evidence="1" key="1">
    <citation type="journal article" date="2013" name="J. Plant Res.">
        <title>Effect of fungi and light on seed germination of three Opuntia species from semiarid lands of central Mexico.</title>
        <authorList>
            <person name="Delgado-Sanchez P."/>
            <person name="Jimenez-Bremont J.F."/>
            <person name="Guerrero-Gonzalez Mde L."/>
            <person name="Flores J."/>
        </authorList>
    </citation>
    <scope>NUCLEOTIDE SEQUENCE</scope>
    <source>
        <tissue evidence="1">Cladode</tissue>
    </source>
</reference>
<dbReference type="AlphaFoldDB" id="A0A7C9D7K9"/>
<dbReference type="PANTHER" id="PTHR34222">
    <property type="entry name" value="GAG_PRE-INTEGRS DOMAIN-CONTAINING PROTEIN"/>
    <property type="match status" value="1"/>
</dbReference>
<evidence type="ECO:0000313" key="1">
    <source>
        <dbReference type="EMBL" id="MBA4634887.1"/>
    </source>
</evidence>
<name>A0A7C9D7K9_OPUST</name>